<accession>A0A328Q3A4</accession>
<dbReference type="GO" id="GO:0003677">
    <property type="term" value="F:DNA binding"/>
    <property type="evidence" value="ECO:0007669"/>
    <property type="project" value="UniProtKB-KW"/>
</dbReference>
<dbReference type="NCBIfam" id="TIGR00270">
    <property type="entry name" value="multiprotein bridging factor aMBF1"/>
    <property type="match status" value="1"/>
</dbReference>
<evidence type="ECO:0000256" key="1">
    <source>
        <dbReference type="ARBA" id="ARBA00023125"/>
    </source>
</evidence>
<dbReference type="InterPro" id="IPR004451">
    <property type="entry name" value="MJ0586"/>
</dbReference>
<feature type="region of interest" description="Disordered" evidence="2">
    <location>
        <begin position="34"/>
        <end position="70"/>
    </location>
</feature>
<organism evidence="4 5">
    <name type="scientific">Methanosphaera stadtmanae</name>
    <dbReference type="NCBI Taxonomy" id="2317"/>
    <lineage>
        <taxon>Archaea</taxon>
        <taxon>Methanobacteriati</taxon>
        <taxon>Methanobacteriota</taxon>
        <taxon>Methanomada group</taxon>
        <taxon>Methanobacteria</taxon>
        <taxon>Methanobacteriales</taxon>
        <taxon>Methanobacteriaceae</taxon>
        <taxon>Methanosphaera</taxon>
    </lineage>
</organism>
<dbReference type="GeneID" id="3855317"/>
<comment type="caution">
    <text evidence="4">The sequence shown here is derived from an EMBL/GenBank/DDBJ whole genome shotgun (WGS) entry which is preliminary data.</text>
</comment>
<proteinExistence type="predicted"/>
<dbReference type="OMA" id="VQCEMCG"/>
<evidence type="ECO:0000256" key="2">
    <source>
        <dbReference type="SAM" id="MobiDB-lite"/>
    </source>
</evidence>
<feature type="compositionally biased region" description="Low complexity" evidence="2">
    <location>
        <begin position="51"/>
        <end position="61"/>
    </location>
</feature>
<evidence type="ECO:0000313" key="4">
    <source>
        <dbReference type="EMBL" id="RAP02785.1"/>
    </source>
</evidence>
<dbReference type="PROSITE" id="PS50943">
    <property type="entry name" value="HTH_CROC1"/>
    <property type="match status" value="1"/>
</dbReference>
<evidence type="ECO:0000313" key="5">
    <source>
        <dbReference type="Proteomes" id="UP000248557"/>
    </source>
</evidence>
<dbReference type="InterPro" id="IPR001387">
    <property type="entry name" value="Cro/C1-type_HTH"/>
</dbReference>
<sequence length="164" mass="19414">MNCEICGTEIKGQPYKTKIDNSLMVTCKECSRYGKVQQKPQRQGNNKRNKNNQNRRTNSNRPYTRKSKEEEYELVDDYEKTIKQAREKKNLTHKQLGEKIYERESVIANIETGKMVPDNKIAHKLEKALHIKIIEKIESNEREFQESRRFKEATLGDIARIKRK</sequence>
<dbReference type="EMBL" id="NGJK01000077">
    <property type="protein sequence ID" value="RAP02785.1"/>
    <property type="molecule type" value="Genomic_DNA"/>
</dbReference>
<dbReference type="SUPFAM" id="SSF47413">
    <property type="entry name" value="lambda repressor-like DNA-binding domains"/>
    <property type="match status" value="1"/>
</dbReference>
<dbReference type="Proteomes" id="UP000248557">
    <property type="component" value="Unassembled WGS sequence"/>
</dbReference>
<dbReference type="PANTHER" id="PTHR10245:SF15">
    <property type="entry name" value="ENDOTHELIAL DIFFERENTIATION-RELATED FACTOR 1"/>
    <property type="match status" value="1"/>
</dbReference>
<dbReference type="PANTHER" id="PTHR10245">
    <property type="entry name" value="ENDOTHELIAL DIFFERENTIATION-RELATED FACTOR 1 MULTIPROTEIN BRIDGING FACTOR 1"/>
    <property type="match status" value="1"/>
</dbReference>
<feature type="domain" description="HTH cro/C1-type" evidence="3">
    <location>
        <begin position="82"/>
        <end position="136"/>
    </location>
</feature>
<gene>
    <name evidence="4" type="ORF">CA615_06010</name>
</gene>
<dbReference type="InterPro" id="IPR010982">
    <property type="entry name" value="Lambda_DNA-bd_dom_sf"/>
</dbReference>
<dbReference type="RefSeq" id="WP_011406787.1">
    <property type="nucleotide sequence ID" value="NZ_CAUHHK010000002.1"/>
</dbReference>
<dbReference type="Pfam" id="PF01381">
    <property type="entry name" value="HTH_3"/>
    <property type="match status" value="1"/>
</dbReference>
<dbReference type="Gene3D" id="1.10.260.40">
    <property type="entry name" value="lambda repressor-like DNA-binding domains"/>
    <property type="match status" value="1"/>
</dbReference>
<dbReference type="CDD" id="cd00093">
    <property type="entry name" value="HTH_XRE"/>
    <property type="match status" value="1"/>
</dbReference>
<evidence type="ECO:0000259" key="3">
    <source>
        <dbReference type="PROSITE" id="PS50943"/>
    </source>
</evidence>
<name>A0A328Q3A4_9EURY</name>
<keyword evidence="1" id="KW-0238">DNA-binding</keyword>
<dbReference type="SMART" id="SM00530">
    <property type="entry name" value="HTH_XRE"/>
    <property type="match status" value="1"/>
</dbReference>
<dbReference type="AlphaFoldDB" id="A0A328Q3A4"/>
<protein>
    <submittedName>
        <fullName evidence="4">Transcriptional regulator</fullName>
    </submittedName>
</protein>
<reference evidence="4 5" key="1">
    <citation type="submission" date="2017-05" db="EMBL/GenBank/DDBJ databases">
        <title>Host range expansion of the Methanosphaera genus to humans and monogastric animals involves recent and extensive reduction in genome content.</title>
        <authorList>
            <person name="Hoedt E.C."/>
            <person name="Volmer J.G."/>
            <person name="Parks D.H."/>
            <person name="Rosewarne C.P."/>
            <person name="Denman S.E."/>
            <person name="Mcsweeney C.S."/>
            <person name="O Cuiv P."/>
            <person name="Hugenholtz P."/>
            <person name="Tyson G.W."/>
            <person name="Morrison M."/>
        </authorList>
    </citation>
    <scope>NUCLEOTIDE SEQUENCE [LARGE SCALE GENOMIC DNA]</scope>
    <source>
        <strain evidence="4 5">PA5</strain>
    </source>
</reference>